<evidence type="ECO:0000256" key="1">
    <source>
        <dbReference type="SAM" id="SignalP"/>
    </source>
</evidence>
<dbReference type="RefSeq" id="WP_253718013.1">
    <property type="nucleotide sequence ID" value="NZ_CP051522.1"/>
</dbReference>
<evidence type="ECO:0000313" key="4">
    <source>
        <dbReference type="Proteomes" id="UP001056981"/>
    </source>
</evidence>
<dbReference type="InterPro" id="IPR032675">
    <property type="entry name" value="LRR_dom_sf"/>
</dbReference>
<dbReference type="AlphaFoldDB" id="A0A9Q9BL78"/>
<reference evidence="3" key="1">
    <citation type="submission" date="2020-04" db="EMBL/GenBank/DDBJ databases">
        <title>Comparative genomics of oral phylogroup-2 Treponema strains.</title>
        <authorList>
            <person name="Zeng H."/>
            <person name="Chan Y.K."/>
            <person name="Watt R.M."/>
        </authorList>
    </citation>
    <scope>NUCLEOTIDE SEQUENCE</scope>
    <source>
        <strain evidence="3">OMZ 905</strain>
    </source>
</reference>
<protein>
    <submittedName>
        <fullName evidence="3">Leucine-rich repeat protein</fullName>
    </submittedName>
</protein>
<dbReference type="EMBL" id="CP051635">
    <property type="protein sequence ID" value="UTD00615.1"/>
    <property type="molecule type" value="Genomic_DNA"/>
</dbReference>
<dbReference type="InterPro" id="IPR044060">
    <property type="entry name" value="Bacterial_rp_domain"/>
</dbReference>
<feature type="domain" description="Bacterial repeat" evidence="2">
    <location>
        <begin position="62"/>
        <end position="133"/>
    </location>
</feature>
<proteinExistence type="predicted"/>
<organism evidence="3 4">
    <name type="scientific">Treponema denticola</name>
    <dbReference type="NCBI Taxonomy" id="158"/>
    <lineage>
        <taxon>Bacteria</taxon>
        <taxon>Pseudomonadati</taxon>
        <taxon>Spirochaetota</taxon>
        <taxon>Spirochaetia</taxon>
        <taxon>Spirochaetales</taxon>
        <taxon>Treponemataceae</taxon>
        <taxon>Treponema</taxon>
    </lineage>
</organism>
<dbReference type="Pfam" id="PF13306">
    <property type="entry name" value="LRR_5"/>
    <property type="match status" value="1"/>
</dbReference>
<dbReference type="InterPro" id="IPR026906">
    <property type="entry name" value="LRR_5"/>
</dbReference>
<name>A0A9Q9BL78_TREDN</name>
<dbReference type="Proteomes" id="UP001056981">
    <property type="component" value="Chromosome"/>
</dbReference>
<dbReference type="Gene3D" id="3.80.10.10">
    <property type="entry name" value="Ribonuclease Inhibitor"/>
    <property type="match status" value="2"/>
</dbReference>
<dbReference type="PROSITE" id="PS51257">
    <property type="entry name" value="PROKAR_LIPOPROTEIN"/>
    <property type="match status" value="1"/>
</dbReference>
<feature type="signal peptide" evidence="1">
    <location>
        <begin position="1"/>
        <end position="34"/>
    </location>
</feature>
<accession>A0A9Q9BL78</accession>
<evidence type="ECO:0000313" key="3">
    <source>
        <dbReference type="EMBL" id="UTD00615.1"/>
    </source>
</evidence>
<feature type="chain" id="PRO_5040495852" evidence="1">
    <location>
        <begin position="35"/>
        <end position="435"/>
    </location>
</feature>
<gene>
    <name evidence="3" type="ORF">E4N86_07865</name>
</gene>
<dbReference type="Pfam" id="PF18998">
    <property type="entry name" value="Flg_new_2"/>
    <property type="match status" value="1"/>
</dbReference>
<dbReference type="Gene3D" id="3.40.50.12480">
    <property type="match status" value="1"/>
</dbReference>
<keyword evidence="1" id="KW-0732">Signal</keyword>
<evidence type="ECO:0000259" key="2">
    <source>
        <dbReference type="Pfam" id="PF18998"/>
    </source>
</evidence>
<sequence>MTNNTRTLGKTRAAALITAAIITLAVFTSCPNAAKPKAPEPPAPAPKHAVSFSVEGSGGTLKAKADGITETDTSPITVEQGKTVTFTAVPNENWVVKKWTISGGSFVSGGTDDDTTATVKITAGTTVKVSFTDYKSVEFGTNGVDLDNYLKNTASATEINYIKVSGLRTTDLIATHAHNDHSLLGKILSDNLTKKVALKFAGNMTGLTDMSGCFYGCPNLVQAPDIPASVTKMSSCFNACGITKAPEIPAGVTDMSECFRSCSDLKEAPVIPNNVKNMKDCFNACGITKAPVIPEGVEDMTGCFVYCTFTKAPVIPASVKYMDNCFQFCMNLKEVPAIPEGVESMERCFWGCASLEMAPVIPASVTNMGNCFKDCTELKSAVLKCNYRDNYFNSAFSGCHGLKEGSIKVPAAQLDTYKAKADRMGTEPDNFAKDE</sequence>